<reference evidence="12" key="1">
    <citation type="submission" date="2019-08" db="EMBL/GenBank/DDBJ databases">
        <title>The improved chromosome-level genome for the pearl oyster Pinctada fucata martensii using PacBio sequencing and Hi-C.</title>
        <authorList>
            <person name="Zheng Z."/>
        </authorList>
    </citation>
    <scope>NUCLEOTIDE SEQUENCE</scope>
    <source>
        <strain evidence="12">ZZ-2019</strain>
        <tissue evidence="12">Adductor muscle</tissue>
    </source>
</reference>
<feature type="domain" description="Ion transport" evidence="9">
    <location>
        <begin position="684"/>
        <end position="931"/>
    </location>
</feature>
<dbReference type="InterPro" id="IPR057366">
    <property type="entry name" value="TRPM-like"/>
</dbReference>
<keyword evidence="13" id="KW-1185">Reference proteome</keyword>
<feature type="domain" description="TRPM-like" evidence="11">
    <location>
        <begin position="1173"/>
        <end position="1233"/>
    </location>
</feature>
<dbReference type="Proteomes" id="UP001186944">
    <property type="component" value="Unassembled WGS sequence"/>
</dbReference>
<name>A0AA88Y3B9_PINIB</name>
<feature type="transmembrane region" description="Helical" evidence="8">
    <location>
        <begin position="678"/>
        <end position="695"/>
    </location>
</feature>
<feature type="transmembrane region" description="Helical" evidence="8">
    <location>
        <begin position="1273"/>
        <end position="1295"/>
    </location>
</feature>
<dbReference type="GO" id="GO:0099604">
    <property type="term" value="F:ligand-gated calcium channel activity"/>
    <property type="evidence" value="ECO:0007669"/>
    <property type="project" value="TreeGrafter"/>
</dbReference>
<keyword evidence="5" id="KW-0406">Ion transport</keyword>
<sequence>MKRELMVEEVCACGYDVDHHNRRSGVANILHNVAWSVENDTRRVMTNAFGEIDFVGYEDIQRKYVRADVFTPAKDLLDVLLKCWGLKKPNLLISVTGGAKNFHMKPKLREVFRRGLIKVSRTTGAWIMTGGTNTGVMKHVGEAVRDYRLTTSSTDPVVAIGVVTWGCIKNKEDLCDNFGTGQWPATYKTDVPGKHEASLEPNHTHFILVDDGTQHRFGVDISFRARLERAISDMKTDDAVSIPIVLLIVEGGTGTLQSAYEAINNRIPIVVVKGSGRIADIIAYAYQYSQETEVIEITSDNKLRRRAKSHMDSSLETKLRAQIVDVLGKKSLEQNLTRLKGALEKRDLVTVFDICTSVTSSSRDIDVAILQALLKANKDAVYDQLKLALSWNRIDIAKSEIFTEEKTWPLGSLDDIMFEAIIAHKADFVDLLIDNGVSLKEFLTKERLLQLYDLRSEAISLKDIRRLTKLLISVSIQPYLSKPANKITRVGSKRNECRFPSEDLFLWAVLMHHQELAKLFWKLGKDATANALIAFGILRAYQTRQRTTELRNKLLRDADEFGNLAVGVLTECFESDERKTHMLLMKKLEQCEGIICLDIALKTNNMMFIAHKACQSFYRDVWMGNLCAENGTCRLLLSPILLGLFILRVKEPSMPIKYTEGDDLVDGVDRGRRKGSSFDKIAYITFLALFSYMLLFEFKHNVGNVEVLLWIWVFNIFVEEVRQFSSSSPRKRRSENSLRLLYQRLKKRKKDYLSDEWNIVDIVTITLFIMGVVLRFCPDGIEVSRVLMACSLLTFFFRILHIFTVHKELGPKIIMIRRMMVDLVFFMIILMVFVSGYAIVTYALLYPNADMKMETVGDILKFGYWSLYGEFFLEEMQAKDRNCSARHSTASFTENGEVFRCPLHRDVAIILMGMYVLFSNLLLLNILIAMFRFEDIWQREYDQIQCYQDGISTEKQLQTIDAKYVRADVFTPAKDLLDVLLECWGLKKPNLLISVTGGAKNFHMKPKVREVFRRGLIKVPRTTGAWIMTGGTNTGVMKHVGEAVRDYRLTTSSTDPVVAIGVVTWGCIKNKEDLCDNFVTKSHMDSSLETKLRAQIVDVLGKKSLEQNLTRLKGVLEKRDLVTVFDICTSVTSSSRDIDVAILQALLKANKDAVYDQLKLALSWSRIDIAKSEIFTEEKTWPLGSLDDIMFEVIAHKADFVDLLIDNGVSLKEFLTKERLLQLYDLIAYITFLALFSYMLLFEFKHNVGNVEVLLWIWVFNIFVEEVRQMVDLVFFIIILMVFVSGYAIVTYALLYPNADMKMETVGDILKFGYWSLYGEFFLEEMQVGDYGQLIKINVREYWTLGNLIHVVSKYRGFDNLEDNTDMVPL</sequence>
<evidence type="ECO:0000259" key="10">
    <source>
        <dbReference type="Pfam" id="PF18139"/>
    </source>
</evidence>
<evidence type="ECO:0000256" key="5">
    <source>
        <dbReference type="ARBA" id="ARBA00023065"/>
    </source>
</evidence>
<dbReference type="PANTHER" id="PTHR13800">
    <property type="entry name" value="TRANSIENT RECEPTOR POTENTIAL CATION CHANNEL, SUBFAMILY M, MEMBER 6"/>
    <property type="match status" value="1"/>
</dbReference>
<dbReference type="Pfam" id="PF25508">
    <property type="entry name" value="TRPM2"/>
    <property type="match status" value="3"/>
</dbReference>
<dbReference type="Gene3D" id="3.40.50.450">
    <property type="match status" value="1"/>
</dbReference>
<evidence type="ECO:0000313" key="12">
    <source>
        <dbReference type="EMBL" id="KAK3088548.1"/>
    </source>
</evidence>
<keyword evidence="2" id="KW-0813">Transport</keyword>
<evidence type="ECO:0000256" key="7">
    <source>
        <dbReference type="ARBA" id="ARBA00023303"/>
    </source>
</evidence>
<feature type="transmembrane region" description="Helical" evidence="8">
    <location>
        <begin position="757"/>
        <end position="774"/>
    </location>
</feature>
<proteinExistence type="predicted"/>
<gene>
    <name evidence="12" type="ORF">FSP39_020455</name>
</gene>
<organism evidence="12 13">
    <name type="scientific">Pinctada imbricata</name>
    <name type="common">Atlantic pearl-oyster</name>
    <name type="synonym">Pinctada martensii</name>
    <dbReference type="NCBI Taxonomy" id="66713"/>
    <lineage>
        <taxon>Eukaryota</taxon>
        <taxon>Metazoa</taxon>
        <taxon>Spiralia</taxon>
        <taxon>Lophotrochozoa</taxon>
        <taxon>Mollusca</taxon>
        <taxon>Bivalvia</taxon>
        <taxon>Autobranchia</taxon>
        <taxon>Pteriomorphia</taxon>
        <taxon>Pterioida</taxon>
        <taxon>Pterioidea</taxon>
        <taxon>Pteriidae</taxon>
        <taxon>Pinctada</taxon>
    </lineage>
</organism>
<feature type="domain" description="TRPM-like" evidence="11">
    <location>
        <begin position="491"/>
        <end position="611"/>
    </location>
</feature>
<evidence type="ECO:0000259" key="11">
    <source>
        <dbReference type="Pfam" id="PF25508"/>
    </source>
</evidence>
<evidence type="ECO:0000256" key="1">
    <source>
        <dbReference type="ARBA" id="ARBA00004141"/>
    </source>
</evidence>
<feature type="domain" description="TRPM SLOG" evidence="10">
    <location>
        <begin position="962"/>
        <end position="1085"/>
    </location>
</feature>
<feature type="transmembrane region" description="Helical" evidence="8">
    <location>
        <begin position="786"/>
        <end position="803"/>
    </location>
</feature>
<comment type="subcellular location">
    <subcellularLocation>
        <location evidence="1">Membrane</location>
        <topology evidence="1">Multi-pass membrane protein</topology>
    </subcellularLocation>
</comment>
<dbReference type="InterPro" id="IPR041491">
    <property type="entry name" value="TRPM_SLOG"/>
</dbReference>
<protein>
    <submittedName>
        <fullName evidence="12">Uncharacterized protein</fullName>
    </submittedName>
</protein>
<keyword evidence="6 8" id="KW-0472">Membrane</keyword>
<dbReference type="EMBL" id="VSWD01000011">
    <property type="protein sequence ID" value="KAK3088548.1"/>
    <property type="molecule type" value="Genomic_DNA"/>
</dbReference>
<comment type="caution">
    <text evidence="12">The sequence shown here is derived from an EMBL/GenBank/DDBJ whole genome shotgun (WGS) entry which is preliminary data.</text>
</comment>
<keyword evidence="4 8" id="KW-1133">Transmembrane helix</keyword>
<dbReference type="GO" id="GO:0005886">
    <property type="term" value="C:plasma membrane"/>
    <property type="evidence" value="ECO:0007669"/>
    <property type="project" value="TreeGrafter"/>
</dbReference>
<dbReference type="InterPro" id="IPR050927">
    <property type="entry name" value="TRPM"/>
</dbReference>
<evidence type="ECO:0000256" key="2">
    <source>
        <dbReference type="ARBA" id="ARBA00022448"/>
    </source>
</evidence>
<feature type="domain" description="TRPM SLOG" evidence="10">
    <location>
        <begin position="63"/>
        <end position="312"/>
    </location>
</feature>
<dbReference type="InterPro" id="IPR005821">
    <property type="entry name" value="Ion_trans_dom"/>
</dbReference>
<keyword evidence="7" id="KW-0407">Ion channel</keyword>
<feature type="transmembrane region" description="Helical" evidence="8">
    <location>
        <begin position="823"/>
        <end position="845"/>
    </location>
</feature>
<dbReference type="Pfam" id="PF00520">
    <property type="entry name" value="Ion_trans"/>
    <property type="match status" value="1"/>
</dbReference>
<evidence type="ECO:0000256" key="3">
    <source>
        <dbReference type="ARBA" id="ARBA00022692"/>
    </source>
</evidence>
<dbReference type="PANTHER" id="PTHR13800:SF12">
    <property type="entry name" value="TRANSIENT RECEPTOR POTENTIAL CATION CHANNEL SUBFAMILY M MEMBER-LIKE 2"/>
    <property type="match status" value="1"/>
</dbReference>
<accession>A0AA88Y3B9</accession>
<evidence type="ECO:0000256" key="8">
    <source>
        <dbReference type="SAM" id="Phobius"/>
    </source>
</evidence>
<evidence type="ECO:0000259" key="9">
    <source>
        <dbReference type="Pfam" id="PF00520"/>
    </source>
</evidence>
<feature type="domain" description="TRPM-like" evidence="11">
    <location>
        <begin position="400"/>
        <end position="461"/>
    </location>
</feature>
<evidence type="ECO:0000256" key="4">
    <source>
        <dbReference type="ARBA" id="ARBA00022989"/>
    </source>
</evidence>
<feature type="transmembrane region" description="Helical" evidence="8">
    <location>
        <begin position="907"/>
        <end position="931"/>
    </location>
</feature>
<dbReference type="Pfam" id="PF18139">
    <property type="entry name" value="LSDAT_euk"/>
    <property type="match status" value="2"/>
</dbReference>
<keyword evidence="3 8" id="KW-0812">Transmembrane</keyword>
<evidence type="ECO:0000256" key="6">
    <source>
        <dbReference type="ARBA" id="ARBA00023136"/>
    </source>
</evidence>
<evidence type="ECO:0000313" key="13">
    <source>
        <dbReference type="Proteomes" id="UP001186944"/>
    </source>
</evidence>
<feature type="transmembrane region" description="Helical" evidence="8">
    <location>
        <begin position="1223"/>
        <end position="1241"/>
    </location>
</feature>